<feature type="region of interest" description="Disordered" evidence="1">
    <location>
        <begin position="16"/>
        <end position="55"/>
    </location>
</feature>
<gene>
    <name evidence="2" type="ORF">BU23DRAFT_633747</name>
</gene>
<protein>
    <recommendedName>
        <fullName evidence="4">Apple domain-containing protein</fullName>
    </recommendedName>
</protein>
<feature type="region of interest" description="Disordered" evidence="1">
    <location>
        <begin position="550"/>
        <end position="615"/>
    </location>
</feature>
<evidence type="ECO:0000313" key="3">
    <source>
        <dbReference type="Proteomes" id="UP000800036"/>
    </source>
</evidence>
<evidence type="ECO:0000313" key="2">
    <source>
        <dbReference type="EMBL" id="KAF1975569.1"/>
    </source>
</evidence>
<feature type="region of interest" description="Disordered" evidence="1">
    <location>
        <begin position="673"/>
        <end position="714"/>
    </location>
</feature>
<accession>A0A6A5VGN6</accession>
<feature type="compositionally biased region" description="Low complexity" evidence="1">
    <location>
        <begin position="395"/>
        <end position="408"/>
    </location>
</feature>
<sequence length="807" mass="83927">MHLEVVRLPRDQLPRMVFPPQVPASATANGARPSISSPPQSTGTPAATTSQSSFLSQQNTSVYQTQRGASSTTNPTPAPNTCCGVISSLAYADGSTSCQATYDVKLQFSDLLTVLLVTFPQCVQRCSASSLCVAVVYNPLLGVCNLKSALGPSQAGGGLCVIVKRTPAGPAQPLLSTSTATLGSIELTGPSSLPSIVSRIQPQQETSSSLATLVSLSQSFPSRDSASLPQSTGAEGLATSVPVFSSSGRVSNSFNTKLTVPSISLGAFSSSLRDVRSSAAFPTFSLPTITKRISPNGLSLSALSLSPTITRTGQNTLAERTSVVGITSTGMVVPIVPGSTQSNNLTSEIVVNAITTRSLAPVTPNASGQPSTPRTSRASAASASPRTNSLRTTISVPSPGSYSSTSGPEDAGFGRSSPNTVTQFPPVQPPTTSSLLEPWTLTRSKRVTIDATLLVSVDTMRSIVSTKGVSASLSLLQNLRRASSLRKLQYFQVPLFWLQMMSAQEHVPGQVQERVLQVSERSLTSSQSFIVNPSAVSGIDAVGGEGIASQTKSISRASTHSTSRSVIGSGTSATSGAVPLSNTRNAARSTSRSIYESTTSGNTRFNVPDTSPSRILSLSPASSRVTVVNPSGVFGVNTFSDADAASGTTQSSPLVTITRSRSGGLTLTQKDVETGKVNTASGSRSQARTRTGANASPIPPPTSTPGDIDINPGTHGGPVYIPPDWVDPFDGGDGLPDLDEDGNGYESWYDPDDQDDWAIGNGDLERMIAIAAVIGGGRMMRTMPEKEWIGTGEMKTMEALRKMEPAK</sequence>
<feature type="compositionally biased region" description="Polar residues" evidence="1">
    <location>
        <begin position="360"/>
        <end position="369"/>
    </location>
</feature>
<feature type="region of interest" description="Disordered" evidence="1">
    <location>
        <begin position="360"/>
        <end position="433"/>
    </location>
</feature>
<feature type="compositionally biased region" description="Polar residues" evidence="1">
    <location>
        <begin position="24"/>
        <end position="55"/>
    </location>
</feature>
<organism evidence="2 3">
    <name type="scientific">Bimuria novae-zelandiae CBS 107.79</name>
    <dbReference type="NCBI Taxonomy" id="1447943"/>
    <lineage>
        <taxon>Eukaryota</taxon>
        <taxon>Fungi</taxon>
        <taxon>Dikarya</taxon>
        <taxon>Ascomycota</taxon>
        <taxon>Pezizomycotina</taxon>
        <taxon>Dothideomycetes</taxon>
        <taxon>Pleosporomycetidae</taxon>
        <taxon>Pleosporales</taxon>
        <taxon>Massarineae</taxon>
        <taxon>Didymosphaeriaceae</taxon>
        <taxon>Bimuria</taxon>
    </lineage>
</organism>
<name>A0A6A5VGN6_9PLEO</name>
<dbReference type="EMBL" id="ML976670">
    <property type="protein sequence ID" value="KAF1975569.1"/>
    <property type="molecule type" value="Genomic_DNA"/>
</dbReference>
<evidence type="ECO:0008006" key="4">
    <source>
        <dbReference type="Google" id="ProtNLM"/>
    </source>
</evidence>
<dbReference type="AlphaFoldDB" id="A0A6A5VGN6"/>
<keyword evidence="3" id="KW-1185">Reference proteome</keyword>
<dbReference type="Proteomes" id="UP000800036">
    <property type="component" value="Unassembled WGS sequence"/>
</dbReference>
<evidence type="ECO:0000256" key="1">
    <source>
        <dbReference type="SAM" id="MobiDB-lite"/>
    </source>
</evidence>
<reference evidence="2" key="1">
    <citation type="journal article" date="2020" name="Stud. Mycol.">
        <title>101 Dothideomycetes genomes: a test case for predicting lifestyles and emergence of pathogens.</title>
        <authorList>
            <person name="Haridas S."/>
            <person name="Albert R."/>
            <person name="Binder M."/>
            <person name="Bloem J."/>
            <person name="Labutti K."/>
            <person name="Salamov A."/>
            <person name="Andreopoulos B."/>
            <person name="Baker S."/>
            <person name="Barry K."/>
            <person name="Bills G."/>
            <person name="Bluhm B."/>
            <person name="Cannon C."/>
            <person name="Castanera R."/>
            <person name="Culley D."/>
            <person name="Daum C."/>
            <person name="Ezra D."/>
            <person name="Gonzalez J."/>
            <person name="Henrissat B."/>
            <person name="Kuo A."/>
            <person name="Liang C."/>
            <person name="Lipzen A."/>
            <person name="Lutzoni F."/>
            <person name="Magnuson J."/>
            <person name="Mondo S."/>
            <person name="Nolan M."/>
            <person name="Ohm R."/>
            <person name="Pangilinan J."/>
            <person name="Park H.-J."/>
            <person name="Ramirez L."/>
            <person name="Alfaro M."/>
            <person name="Sun H."/>
            <person name="Tritt A."/>
            <person name="Yoshinaga Y."/>
            <person name="Zwiers L.-H."/>
            <person name="Turgeon B."/>
            <person name="Goodwin S."/>
            <person name="Spatafora J."/>
            <person name="Crous P."/>
            <person name="Grigoriev I."/>
        </authorList>
    </citation>
    <scope>NUCLEOTIDE SEQUENCE</scope>
    <source>
        <strain evidence="2">CBS 107.79</strain>
    </source>
</reference>
<feature type="compositionally biased region" description="Polar residues" evidence="1">
    <location>
        <begin position="676"/>
        <end position="694"/>
    </location>
</feature>
<feature type="compositionally biased region" description="Low complexity" evidence="1">
    <location>
        <begin position="370"/>
        <end position="387"/>
    </location>
</feature>
<proteinExistence type="predicted"/>